<organism evidence="5 6">
    <name type="scientific">Colletotrichum musicola</name>
    <dbReference type="NCBI Taxonomy" id="2175873"/>
    <lineage>
        <taxon>Eukaryota</taxon>
        <taxon>Fungi</taxon>
        <taxon>Dikarya</taxon>
        <taxon>Ascomycota</taxon>
        <taxon>Pezizomycotina</taxon>
        <taxon>Sordariomycetes</taxon>
        <taxon>Hypocreomycetidae</taxon>
        <taxon>Glomerellales</taxon>
        <taxon>Glomerellaceae</taxon>
        <taxon>Colletotrichum</taxon>
        <taxon>Colletotrichum orchidearum species complex</taxon>
    </lineage>
</organism>
<dbReference type="AlphaFoldDB" id="A0A8H6KFU5"/>
<evidence type="ECO:0000259" key="4">
    <source>
        <dbReference type="Pfam" id="PF25053"/>
    </source>
</evidence>
<dbReference type="Pfam" id="PF25053">
    <property type="entry name" value="DUF7791"/>
    <property type="match status" value="1"/>
</dbReference>
<accession>A0A8H6KFU5</accession>
<feature type="region of interest" description="Disordered" evidence="2">
    <location>
        <begin position="797"/>
        <end position="833"/>
    </location>
</feature>
<proteinExistence type="predicted"/>
<reference evidence="5" key="1">
    <citation type="journal article" date="2020" name="Phytopathology">
        <title>Genome Sequence Resources of Colletotrichum truncatum, C. plurivorum, C. musicola, and C. sojae: Four Species Pathogenic to Soybean (Glycine max).</title>
        <authorList>
            <person name="Rogerio F."/>
            <person name="Boufleur T.R."/>
            <person name="Ciampi-Guillardi M."/>
            <person name="Sukno S.A."/>
            <person name="Thon M.R."/>
            <person name="Massola Junior N.S."/>
            <person name="Baroncelli R."/>
        </authorList>
    </citation>
    <scope>NUCLEOTIDE SEQUENCE</scope>
    <source>
        <strain evidence="5">LFN0074</strain>
    </source>
</reference>
<sequence length="833" mass="95140">MKYLCQNAQTQEYLQSWAGDKTLITANFWRPGTTIQKSLDGLRRALLFTIMDEIPSLVPVGFPKQWSLAVEDRPCQIHKRDVETALKLVLDQSDLWAAHKVAFFIDGLDEFEGDHDHMMKLLLRWVREYKDSVKLCVSSREWEIFRQRLAGCPSIRLQDITVRDIKSYVSHELSENEEFERLALTSPKTLDVVEQITAKAEGVFLWVKITLRGLKWGLLSGERFEDLKERINGLPTELEALYQSLFDSMKNGRHMNKLDRAKAMRTLLLAHLYADVDGKGHFRPSFMLISHSFLDDYTRVQNFAQKMYVQPIGKGVCDTRLEYARKLIYQRCMGFLETYMIPVRIYGHSRIDLKTHKWEFTEVTEAQRNGMSSSGEIGDDDSDDVSRSIISNARVLSQGTEDQGSTAPSEQGKLAVEDGQESTASWHYAMYEGGPDLIVDEINNSQYPVRHGIRFIHRTALEFLSQPSVSRQIRDAAVQFNEADFELQAIVASMKLFTPSGGYAKDNFIIKLRHRLHHYLVRLGPIPEACFLRFQGEAVRMLRHYGLTVGYHLTPKSTFISTMDVATGSILLDTEDSLLLLAVRTGASHGLSSLTGHELSGRLQYENRFKDVVLDTYLEGMEGYFGRREWNIAERNMSREDREAYGQRIYRDVAAYLETGASPNSVSHYGLDRAKEPALTCWQVWLSCLLGFKGVSQLCEKFLELFLLHGADANFWFWFGSPTTKYRHRRVWWPALREISVPLEIWDDEWREDHVRKVVSFPEETSAEENSEGRAISLGDMLLILFPQTGARLKELADRNLGSEASPPPEEAWGSSKDSVLDTDSRPSSSSGS</sequence>
<name>A0A8H6KFU5_9PEZI</name>
<feature type="domain" description="DUF7791" evidence="4">
    <location>
        <begin position="279"/>
        <end position="499"/>
    </location>
</feature>
<evidence type="ECO:0008006" key="7">
    <source>
        <dbReference type="Google" id="ProtNLM"/>
    </source>
</evidence>
<comment type="caution">
    <text evidence="5">The sequence shown here is derived from an EMBL/GenBank/DDBJ whole genome shotgun (WGS) entry which is preliminary data.</text>
</comment>
<evidence type="ECO:0000259" key="3">
    <source>
        <dbReference type="Pfam" id="PF24883"/>
    </source>
</evidence>
<evidence type="ECO:0000313" key="5">
    <source>
        <dbReference type="EMBL" id="KAF6830545.1"/>
    </source>
</evidence>
<evidence type="ECO:0000313" key="6">
    <source>
        <dbReference type="Proteomes" id="UP000639643"/>
    </source>
</evidence>
<feature type="domain" description="Nephrocystin 3-like N-terminal" evidence="3">
    <location>
        <begin position="20"/>
        <end position="140"/>
    </location>
</feature>
<feature type="region of interest" description="Disordered" evidence="2">
    <location>
        <begin position="396"/>
        <end position="416"/>
    </location>
</feature>
<dbReference type="PANTHER" id="PTHR10039:SF5">
    <property type="entry name" value="NACHT DOMAIN-CONTAINING PROTEIN"/>
    <property type="match status" value="1"/>
</dbReference>
<dbReference type="OrthoDB" id="443402at2759"/>
<dbReference type="Proteomes" id="UP000639643">
    <property type="component" value="Unassembled WGS sequence"/>
</dbReference>
<keyword evidence="1" id="KW-0677">Repeat</keyword>
<evidence type="ECO:0000256" key="1">
    <source>
        <dbReference type="ARBA" id="ARBA00022737"/>
    </source>
</evidence>
<dbReference type="Pfam" id="PF24883">
    <property type="entry name" value="NPHP3_N"/>
    <property type="match status" value="1"/>
</dbReference>
<keyword evidence="6" id="KW-1185">Reference proteome</keyword>
<dbReference type="PANTHER" id="PTHR10039">
    <property type="entry name" value="AMELOGENIN"/>
    <property type="match status" value="1"/>
</dbReference>
<gene>
    <name evidence="5" type="ORF">CMUS01_07705</name>
</gene>
<evidence type="ECO:0000256" key="2">
    <source>
        <dbReference type="SAM" id="MobiDB-lite"/>
    </source>
</evidence>
<protein>
    <recommendedName>
        <fullName evidence="7">NACHT domain-containing protein</fullName>
    </recommendedName>
</protein>
<dbReference type="InterPro" id="IPR056884">
    <property type="entry name" value="NPHP3-like_N"/>
</dbReference>
<feature type="compositionally biased region" description="Polar residues" evidence="2">
    <location>
        <begin position="396"/>
        <end position="409"/>
    </location>
</feature>
<dbReference type="EMBL" id="WIGM01000282">
    <property type="protein sequence ID" value="KAF6830545.1"/>
    <property type="molecule type" value="Genomic_DNA"/>
</dbReference>
<dbReference type="InterPro" id="IPR056693">
    <property type="entry name" value="DUF7791"/>
</dbReference>